<feature type="chain" id="PRO_5047007044" evidence="1">
    <location>
        <begin position="16"/>
        <end position="270"/>
    </location>
</feature>
<evidence type="ECO:0000256" key="1">
    <source>
        <dbReference type="SAM" id="SignalP"/>
    </source>
</evidence>
<evidence type="ECO:0000313" key="3">
    <source>
        <dbReference type="Proteomes" id="UP001628156"/>
    </source>
</evidence>
<feature type="signal peptide" evidence="1">
    <location>
        <begin position="1"/>
        <end position="15"/>
    </location>
</feature>
<proteinExistence type="predicted"/>
<dbReference type="Proteomes" id="UP001628156">
    <property type="component" value="Unassembled WGS sequence"/>
</dbReference>
<sequence length="270" mass="31814">MQSLLIIIFITFSRAEYHIVIPMLTAPKRLPMIVYTADYIVNAYKYGHPGIVIDAIFLSNGCNGCKNPDILEAAKIFREAGINTILTNITSEDYDNEQFYSHLMDIYESIFPLRGASDYVPFGHKKFNRINYYFYKTADMAVKQYPLFDYVLFLEDDQAFYKNAFIRLKELFDRYNLTGDHVETHLIPNVPSPESDNAKGCIWGYYGKLQNRKEYFRFRKLAKFDKWIRCGDIVQCLWVDASDMPSRRLNLGRHFGRDSYIKRYDPKYYN</sequence>
<evidence type="ECO:0000313" key="2">
    <source>
        <dbReference type="EMBL" id="GAB1225574.1"/>
    </source>
</evidence>
<comment type="caution">
    <text evidence="2">The sequence shown here is derived from an EMBL/GenBank/DDBJ whole genome shotgun (WGS) entry which is preliminary data.</text>
</comment>
<reference evidence="2 3" key="1">
    <citation type="journal article" date="2019" name="PLoS Negl. Trop. Dis.">
        <title>Whole genome sequencing of Entamoeba nuttalli reveals mammalian host-related molecular signatures and a novel octapeptide-repeat surface protein.</title>
        <authorList>
            <person name="Tanaka M."/>
            <person name="Makiuchi T."/>
            <person name="Komiyama T."/>
            <person name="Shiina T."/>
            <person name="Osaki K."/>
            <person name="Tachibana H."/>
        </authorList>
    </citation>
    <scope>NUCLEOTIDE SEQUENCE [LARGE SCALE GENOMIC DNA]</scope>
    <source>
        <strain evidence="2 3">P19-061405</strain>
    </source>
</reference>
<keyword evidence="3" id="KW-1185">Reference proteome</keyword>
<name>A0ABQ0DRU7_9EUKA</name>
<dbReference type="EMBL" id="BAAFRS010000256">
    <property type="protein sequence ID" value="GAB1225574.1"/>
    <property type="molecule type" value="Genomic_DNA"/>
</dbReference>
<protein>
    <submittedName>
        <fullName evidence="2">Uncharacterized protein</fullName>
    </submittedName>
</protein>
<organism evidence="2 3">
    <name type="scientific">Entamoeba nuttalli</name>
    <dbReference type="NCBI Taxonomy" id="412467"/>
    <lineage>
        <taxon>Eukaryota</taxon>
        <taxon>Amoebozoa</taxon>
        <taxon>Evosea</taxon>
        <taxon>Archamoebae</taxon>
        <taxon>Mastigamoebida</taxon>
        <taxon>Entamoebidae</taxon>
        <taxon>Entamoeba</taxon>
    </lineage>
</organism>
<gene>
    <name evidence="2" type="ORF">ENUP19_0256G0017</name>
</gene>
<keyword evidence="1" id="KW-0732">Signal</keyword>
<accession>A0ABQ0DRU7</accession>